<dbReference type="AlphaFoldDB" id="A0A2M8DAB3"/>
<name>A0A2M8DAB3_9BACT</name>
<gene>
    <name evidence="2" type="ORF">CO088_00215</name>
</gene>
<protein>
    <recommendedName>
        <fullName evidence="1">Glycosyltransferase subfamily 4-like N-terminal domain-containing protein</fullName>
    </recommendedName>
</protein>
<accession>A0A2M8DAB3</accession>
<dbReference type="InterPro" id="IPR028098">
    <property type="entry name" value="Glyco_trans_4-like_N"/>
</dbReference>
<dbReference type="GO" id="GO:0016758">
    <property type="term" value="F:hexosyltransferase activity"/>
    <property type="evidence" value="ECO:0007669"/>
    <property type="project" value="TreeGrafter"/>
</dbReference>
<dbReference type="SUPFAM" id="SSF53756">
    <property type="entry name" value="UDP-Glycosyltransferase/glycogen phosphorylase"/>
    <property type="match status" value="1"/>
</dbReference>
<evidence type="ECO:0000259" key="1">
    <source>
        <dbReference type="Pfam" id="PF13439"/>
    </source>
</evidence>
<dbReference type="PANTHER" id="PTHR45947">
    <property type="entry name" value="SULFOQUINOVOSYL TRANSFERASE SQD2"/>
    <property type="match status" value="1"/>
</dbReference>
<dbReference type="CDD" id="cd03801">
    <property type="entry name" value="GT4_PimA-like"/>
    <property type="match status" value="1"/>
</dbReference>
<reference evidence="3" key="1">
    <citation type="submission" date="2017-09" db="EMBL/GenBank/DDBJ databases">
        <title>Depth-based differentiation of microbial function through sediment-hosted aquifers and enrichment of novel symbionts in the deep terrestrial subsurface.</title>
        <authorList>
            <person name="Probst A.J."/>
            <person name="Ladd B."/>
            <person name="Jarett J.K."/>
            <person name="Geller-Mcgrath D.E."/>
            <person name="Sieber C.M.K."/>
            <person name="Emerson J.B."/>
            <person name="Anantharaman K."/>
            <person name="Thomas B.C."/>
            <person name="Malmstrom R."/>
            <person name="Stieglmeier M."/>
            <person name="Klingl A."/>
            <person name="Woyke T."/>
            <person name="Ryan C.M."/>
            <person name="Banfield J.F."/>
        </authorList>
    </citation>
    <scope>NUCLEOTIDE SEQUENCE [LARGE SCALE GENOMIC DNA]</scope>
</reference>
<dbReference type="Gene3D" id="3.40.50.2000">
    <property type="entry name" value="Glycogen Phosphorylase B"/>
    <property type="match status" value="2"/>
</dbReference>
<dbReference type="PANTHER" id="PTHR45947:SF3">
    <property type="entry name" value="SULFOQUINOVOSYL TRANSFERASE SQD2"/>
    <property type="match status" value="1"/>
</dbReference>
<evidence type="ECO:0000313" key="2">
    <source>
        <dbReference type="EMBL" id="PJB84083.1"/>
    </source>
</evidence>
<dbReference type="Pfam" id="PF13692">
    <property type="entry name" value="Glyco_trans_1_4"/>
    <property type="match status" value="1"/>
</dbReference>
<organism evidence="2 3">
    <name type="scientific">Candidatus Yonathbacteria bacterium CG_4_9_14_0_8_um_filter_46_47</name>
    <dbReference type="NCBI Taxonomy" id="1975106"/>
    <lineage>
        <taxon>Bacteria</taxon>
        <taxon>Candidatus Yonathiibacteriota</taxon>
    </lineage>
</organism>
<evidence type="ECO:0000313" key="3">
    <source>
        <dbReference type="Proteomes" id="UP000229236"/>
    </source>
</evidence>
<dbReference type="Proteomes" id="UP000229236">
    <property type="component" value="Unassembled WGS sequence"/>
</dbReference>
<proteinExistence type="predicted"/>
<sequence length="389" mass="44348">MARVWCRYDCVSFVASVVFFDIPLYSNQATMKKVLVIYRSKLDENRGTPLRVKNILIRLVRESEINLTVASWDDRAVISAAHHIHLANNHFDDLKKLYQYIKNHDIDIVIGHTMATFYYLWPLKLLTSAKIVLEMHGFIEEEARLYGAISPFRYRVNKILYGLFYRNCDLITTCSDTAAEELSRYNKNTISIFGGVDMDVFYPDVAPKDYFMKEKGKIYIGYAGNTRAWQGLDFLVDAYRELREEYPEFMLVTLTSEAKNAPTGDGIVSVGAVPHAEVPHFLAACDILVIPRPANEVNRLSFPSKLVEYMAMGKPVVGSRTADVHKVITDGVDGMLYDPGDRAGLKRCLIALKSVDSRKTLGYNAWQTTRDGYSWDKQVHTFIKELTHL</sequence>
<feature type="domain" description="Glycosyltransferase subfamily 4-like N-terminal" evidence="1">
    <location>
        <begin position="89"/>
        <end position="199"/>
    </location>
</feature>
<dbReference type="InterPro" id="IPR050194">
    <property type="entry name" value="Glycosyltransferase_grp1"/>
</dbReference>
<dbReference type="EMBL" id="PFTM01000007">
    <property type="protein sequence ID" value="PJB84083.1"/>
    <property type="molecule type" value="Genomic_DNA"/>
</dbReference>
<dbReference type="Pfam" id="PF13439">
    <property type="entry name" value="Glyco_transf_4"/>
    <property type="match status" value="1"/>
</dbReference>
<comment type="caution">
    <text evidence="2">The sequence shown here is derived from an EMBL/GenBank/DDBJ whole genome shotgun (WGS) entry which is preliminary data.</text>
</comment>